<accession>E7G9S6</accession>
<dbReference type="Pfam" id="PF11155">
    <property type="entry name" value="DUF2935"/>
    <property type="match status" value="2"/>
</dbReference>
<reference evidence="1 2" key="1">
    <citation type="submission" date="2010-12" db="EMBL/GenBank/DDBJ databases">
        <title>The Genome Sequence of Coprobacillus sp. strain 29_1.</title>
        <authorList>
            <consortium name="The Broad Institute Genome Sequencing Platform"/>
            <person name="Earl A."/>
            <person name="Ward D."/>
            <person name="Feldgarden M."/>
            <person name="Gevers D."/>
            <person name="Daigneault M."/>
            <person name="Sibley C.D."/>
            <person name="White A."/>
            <person name="Strauss J."/>
            <person name="Allen-Vercoe E."/>
            <person name="Young S.K."/>
            <person name="Zeng Q."/>
            <person name="Gargeya S."/>
            <person name="Fitzgerald M."/>
            <person name="Haas B."/>
            <person name="Abouelleil A."/>
            <person name="Alvarado L."/>
            <person name="Arachchi H.M."/>
            <person name="Berlin A."/>
            <person name="Brown A."/>
            <person name="Chapman S.B."/>
            <person name="Chen Z."/>
            <person name="Dunbar C."/>
            <person name="Freedman E."/>
            <person name="Gearin G."/>
            <person name="Gellesch M."/>
            <person name="Goldberg J."/>
            <person name="Griggs A."/>
            <person name="Gujja S."/>
            <person name="Heilman E."/>
            <person name="Heiman D."/>
            <person name="Howarth C."/>
            <person name="Larson L."/>
            <person name="Lui A."/>
            <person name="MacDonald P.J.P."/>
            <person name="Mehta T."/>
            <person name="Montmayeur A."/>
            <person name="Murphy C."/>
            <person name="Neiman D."/>
            <person name="Pearson M."/>
            <person name="Priest M."/>
            <person name="Roberts A."/>
            <person name="Saif S."/>
            <person name="Shea T."/>
            <person name="Shenoy N."/>
            <person name="Sisk P."/>
            <person name="Stolte C."/>
            <person name="Sykes S."/>
            <person name="White J."/>
            <person name="Yandava C."/>
            <person name="Nusbaum C."/>
            <person name="Birren B."/>
        </authorList>
    </citation>
    <scope>NUCLEOTIDE SEQUENCE [LARGE SCALE GENOMIC DNA]</scope>
    <source>
        <strain evidence="1 2">29_1</strain>
    </source>
</reference>
<sequence length="300" mass="34597">MEDNLKYCTSSLELNLFFLRIMKEHALFLEAGFTKANGDFAQQAECFKEEFEILLNCTINLSQGMIRSNVLNSGEIVTEFTLNAERQTMCLTGIDIDTDITQKEYQLYPHQELSQCCDIVSQISQLNQAVLALLEQFIQFKETIIANVESCAMFTMNYPLLLEHILREAKLYHCYLCNYEIGVNDDIQTMKEIEIFWNQIMMEHALFIRGLLDPTEADLIRTSNHFVKEYQELLECAAMKSDLAIVNGECNPYDETKKLKEFKTAGTKGILSCEIRSIIVPLLADHVLREANHYLRLLEE</sequence>
<dbReference type="Gene3D" id="1.20.1260.120">
    <property type="entry name" value="Protein of unknown function DUF2935"/>
    <property type="match status" value="1"/>
</dbReference>
<dbReference type="RefSeq" id="WP_008788624.1">
    <property type="nucleotide sequence ID" value="NZ_AKCB01000003.1"/>
</dbReference>
<evidence type="ECO:0008006" key="3">
    <source>
        <dbReference type="Google" id="ProtNLM"/>
    </source>
</evidence>
<dbReference type="Proteomes" id="UP000003157">
    <property type="component" value="Unassembled WGS sequence"/>
</dbReference>
<dbReference type="EMBL" id="ADKX01000028">
    <property type="protein sequence ID" value="EFW05185.1"/>
    <property type="molecule type" value="Genomic_DNA"/>
</dbReference>
<evidence type="ECO:0000313" key="1">
    <source>
        <dbReference type="EMBL" id="EFW05185.1"/>
    </source>
</evidence>
<dbReference type="eggNOG" id="ENOG502Z8AB">
    <property type="taxonomic scope" value="Bacteria"/>
</dbReference>
<dbReference type="AlphaFoldDB" id="E7G9S6"/>
<keyword evidence="2" id="KW-1185">Reference proteome</keyword>
<protein>
    <recommendedName>
        <fullName evidence="3">DUF2935 domain-containing protein</fullName>
    </recommendedName>
</protein>
<proteinExistence type="predicted"/>
<dbReference type="InterPro" id="IPR021328">
    <property type="entry name" value="CotB-like"/>
</dbReference>
<dbReference type="OrthoDB" id="1633927at2"/>
<organism evidence="1 2">
    <name type="scientific">Coprobacillus cateniformis</name>
    <dbReference type="NCBI Taxonomy" id="100884"/>
    <lineage>
        <taxon>Bacteria</taxon>
        <taxon>Bacillati</taxon>
        <taxon>Bacillota</taxon>
        <taxon>Erysipelotrichia</taxon>
        <taxon>Erysipelotrichales</taxon>
        <taxon>Coprobacillaceae</taxon>
        <taxon>Coprobacillus</taxon>
    </lineage>
</organism>
<dbReference type="HOGENOM" id="CLU_073785_0_1_9"/>
<name>E7G9S6_9FIRM</name>
<dbReference type="SUPFAM" id="SSF158430">
    <property type="entry name" value="Bacillus cereus metalloprotein-like"/>
    <property type="match status" value="2"/>
</dbReference>
<dbReference type="STRING" id="100884.GCA_000269565_03359"/>
<dbReference type="GeneID" id="78231124"/>
<gene>
    <name evidence="1" type="ORF">HMPREF9488_01515</name>
</gene>
<evidence type="ECO:0000313" key="2">
    <source>
        <dbReference type="Proteomes" id="UP000003157"/>
    </source>
</evidence>
<comment type="caution">
    <text evidence="1">The sequence shown here is derived from an EMBL/GenBank/DDBJ whole genome shotgun (WGS) entry which is preliminary data.</text>
</comment>